<evidence type="ECO:0000256" key="1">
    <source>
        <dbReference type="ARBA" id="ARBA00004514"/>
    </source>
</evidence>
<dbReference type="Gene3D" id="1.25.40.180">
    <property type="match status" value="1"/>
</dbReference>
<dbReference type="OMA" id="LAQSCKI"/>
<proteinExistence type="inferred from homology"/>
<dbReference type="GO" id="GO:0031369">
    <property type="term" value="F:translation initiation factor binding"/>
    <property type="evidence" value="ECO:0007669"/>
    <property type="project" value="InterPro"/>
</dbReference>
<dbReference type="InterPro" id="IPR044123">
    <property type="entry name" value="W2_eIF2B_epsilon"/>
</dbReference>
<sequence length="663" mass="75226">MNKPIENEEIVQAILIADSYNDNFLPFTSASPLALLPLVNVPLIEYTLEVLNRHGVEEVIIFCSNQSNEVKRFIQQRQAEKCTWSMGMTITIISSESCRCLGEALRDLEARHIIRGNFILLGVDSVTNANLTALLEEHKRLLKIDRGAAMTVVYKDTVQRLRTGNEVMIVMDTSTRRLLHHQRLTQQQQQKERNFELPLELFVANRNVTVYHGLLDPQIAICSHAALPLFADNFDFLTRDDFVNGVLINEEILNSRIYVAKLGREEYAQRVSNWQTYHMVSLDIMNRWVYPLVPDMAISQVCPYYKYYRNNIYRHRNVLLSRSCELDGDLAVAENSKIEEDTFIRQSVVGRGCKIGRKCRIRNSFIFDGAIVGDNCVLDHCIIASGASVGPGCHIGDGAVLGEHVELPGGMTVKKVLVQAEKPDDEWGGASQKLAQRAYTVPEEQPDESDDSDDDVEVRELFNQPVLVAPLRSIYSPSIYQLSDDEAASCVPSPVQEDSSIFLSEVVESLKRGLAEQTNAEYLILEINSSRYAYNMSLGEVNFYVVKAILQILVVQEGVATNTVGTLRKLLAYFGIVFKNYIRDKDAMLDCLKAFEEMSQSYEFIRAKLVQLVHFLYEGDLVSEEVIIRWYDEVEDETLKSAFSKFVEWLNESSDDDDDDDED</sequence>
<dbReference type="CDD" id="cd04197">
    <property type="entry name" value="eIF-2B_epsilon_N"/>
    <property type="match status" value="1"/>
</dbReference>
<organism evidence="8">
    <name type="scientific">Anopheles sinensis</name>
    <name type="common">Mosquito</name>
    <dbReference type="NCBI Taxonomy" id="74873"/>
    <lineage>
        <taxon>Eukaryota</taxon>
        <taxon>Metazoa</taxon>
        <taxon>Ecdysozoa</taxon>
        <taxon>Arthropoda</taxon>
        <taxon>Hexapoda</taxon>
        <taxon>Insecta</taxon>
        <taxon>Pterygota</taxon>
        <taxon>Neoptera</taxon>
        <taxon>Endopterygota</taxon>
        <taxon>Diptera</taxon>
        <taxon>Nematocera</taxon>
        <taxon>Culicoidea</taxon>
        <taxon>Culicidae</taxon>
        <taxon>Anophelinae</taxon>
        <taxon>Anopheles</taxon>
    </lineage>
</organism>
<comment type="subcellular location">
    <subcellularLocation>
        <location evidence="1">Cytoplasm</location>
        <location evidence="1">Cytosol</location>
    </subcellularLocation>
</comment>
<name>A0A084WI91_ANOSI</name>
<comment type="similarity">
    <text evidence="2">Belongs to the eIF-2B gamma/epsilon subunits family.</text>
</comment>
<dbReference type="Proteomes" id="UP000030765">
    <property type="component" value="Unassembled WGS sequence"/>
</dbReference>
<dbReference type="GO" id="GO:0005851">
    <property type="term" value="C:eukaryotic translation initiation factor 2B complex"/>
    <property type="evidence" value="ECO:0007669"/>
    <property type="project" value="TreeGrafter"/>
</dbReference>
<comment type="subunit">
    <text evidence="6">Component of the translation initiation factor 2B (eIF2B) complex which is a heterodecamer of two sets of five different subunits: alpha, beta, gamma, delta and epsilon. Subunits alpha, beta and delta comprise a regulatory subcomplex and subunits epsilon and gamma comprise a catalytic subcomplex. Within the complex, the hexameric regulatory complex resides at the center, with the two heterodimeric catalytic subcomplexes bound on opposite sides.</text>
</comment>
<dbReference type="GO" id="GO:0005085">
    <property type="term" value="F:guanyl-nucleotide exchange factor activity"/>
    <property type="evidence" value="ECO:0007669"/>
    <property type="project" value="InterPro"/>
</dbReference>
<dbReference type="FunFam" id="1.25.40.180:FF:000022">
    <property type="entry name" value="Translation initiation factor eIF-2B epsilon subunit"/>
    <property type="match status" value="1"/>
</dbReference>
<evidence type="ECO:0000256" key="4">
    <source>
        <dbReference type="ARBA" id="ARBA00044144"/>
    </source>
</evidence>
<dbReference type="PANTHER" id="PTHR45887:SF1">
    <property type="entry name" value="TRANSLATION INITIATION FACTOR EIF-2B SUBUNIT EPSILON"/>
    <property type="match status" value="1"/>
</dbReference>
<dbReference type="AlphaFoldDB" id="A0A084WI91"/>
<evidence type="ECO:0000313" key="9">
    <source>
        <dbReference type="EnsemblMetazoa" id="ASIC017968-PA"/>
    </source>
</evidence>
<evidence type="ECO:0000259" key="7">
    <source>
        <dbReference type="PROSITE" id="PS51363"/>
    </source>
</evidence>
<dbReference type="InterPro" id="IPR005835">
    <property type="entry name" value="NTP_transferase_dom"/>
</dbReference>
<dbReference type="GO" id="GO:0003743">
    <property type="term" value="F:translation initiation factor activity"/>
    <property type="evidence" value="ECO:0007669"/>
    <property type="project" value="UniProtKB-ARBA"/>
</dbReference>
<dbReference type="Gene3D" id="2.160.10.10">
    <property type="entry name" value="Hexapeptide repeat proteins"/>
    <property type="match status" value="1"/>
</dbReference>
<dbReference type="GO" id="GO:0005829">
    <property type="term" value="C:cytosol"/>
    <property type="evidence" value="ECO:0007669"/>
    <property type="project" value="UniProtKB-SubCell"/>
</dbReference>
<dbReference type="Pfam" id="PF00483">
    <property type="entry name" value="NTP_transferase"/>
    <property type="match status" value="1"/>
</dbReference>
<dbReference type="SMART" id="SM00515">
    <property type="entry name" value="eIF5C"/>
    <property type="match status" value="1"/>
</dbReference>
<dbReference type="PROSITE" id="PS51363">
    <property type="entry name" value="W2"/>
    <property type="match status" value="1"/>
</dbReference>
<dbReference type="InterPro" id="IPR051956">
    <property type="entry name" value="eIF2B_epsilon"/>
</dbReference>
<dbReference type="Pfam" id="PF02020">
    <property type="entry name" value="W2"/>
    <property type="match status" value="1"/>
</dbReference>
<evidence type="ECO:0000256" key="2">
    <source>
        <dbReference type="ARBA" id="ARBA00007878"/>
    </source>
</evidence>
<dbReference type="EMBL" id="KE525347">
    <property type="protein sequence ID" value="KFB49935.1"/>
    <property type="molecule type" value="Genomic_DNA"/>
</dbReference>
<dbReference type="EMBL" id="ATLV01023923">
    <property type="status" value="NOT_ANNOTATED_CDS"/>
    <property type="molecule type" value="Genomic_DNA"/>
</dbReference>
<evidence type="ECO:0000313" key="10">
    <source>
        <dbReference type="Proteomes" id="UP000030765"/>
    </source>
</evidence>
<dbReference type="SUPFAM" id="SSF53448">
    <property type="entry name" value="Nucleotide-diphospho-sugar transferases"/>
    <property type="match status" value="1"/>
</dbReference>
<dbReference type="PANTHER" id="PTHR45887">
    <property type="entry name" value="TRANSLATION INITIATION FACTOR EIF-2B SUBUNIT EPSILON"/>
    <property type="match status" value="1"/>
</dbReference>
<evidence type="ECO:0000256" key="3">
    <source>
        <dbReference type="ARBA" id="ARBA00022490"/>
    </source>
</evidence>
<keyword evidence="10" id="KW-1185">Reference proteome</keyword>
<dbReference type="InterPro" id="IPR056764">
    <property type="entry name" value="LbH_EIF2B3/5"/>
</dbReference>
<keyword evidence="3" id="KW-0963">Cytoplasm</keyword>
<gene>
    <name evidence="8" type="ORF">ZHAS_00017968</name>
</gene>
<dbReference type="EnsemblMetazoa" id="ASIC017968-RA">
    <property type="protein sequence ID" value="ASIC017968-PA"/>
    <property type="gene ID" value="ASIC017968"/>
</dbReference>
<dbReference type="VEuPathDB" id="VectorBase:ASIC017968"/>
<evidence type="ECO:0000256" key="5">
    <source>
        <dbReference type="ARBA" id="ARBA00044345"/>
    </source>
</evidence>
<dbReference type="Gene3D" id="3.90.550.10">
    <property type="entry name" value="Spore Coat Polysaccharide Biosynthesis Protein SpsA, Chain A"/>
    <property type="match status" value="1"/>
</dbReference>
<dbReference type="InterPro" id="IPR029044">
    <property type="entry name" value="Nucleotide-diphossugar_trans"/>
</dbReference>
<reference evidence="8 10" key="1">
    <citation type="journal article" date="2014" name="BMC Genomics">
        <title>Genome sequence of Anopheles sinensis provides insight into genetics basis of mosquito competence for malaria parasites.</title>
        <authorList>
            <person name="Zhou D."/>
            <person name="Zhang D."/>
            <person name="Ding G."/>
            <person name="Shi L."/>
            <person name="Hou Q."/>
            <person name="Ye Y."/>
            <person name="Xu Y."/>
            <person name="Zhou H."/>
            <person name="Xiong C."/>
            <person name="Li S."/>
            <person name="Yu J."/>
            <person name="Hong S."/>
            <person name="Yu X."/>
            <person name="Zou P."/>
            <person name="Chen C."/>
            <person name="Chang X."/>
            <person name="Wang W."/>
            <person name="Lv Y."/>
            <person name="Sun Y."/>
            <person name="Ma L."/>
            <person name="Shen B."/>
            <person name="Zhu C."/>
        </authorList>
    </citation>
    <scope>NUCLEOTIDE SEQUENCE [LARGE SCALE GENOMIC DNA]</scope>
</reference>
<evidence type="ECO:0000313" key="8">
    <source>
        <dbReference type="EMBL" id="KFB49935.1"/>
    </source>
</evidence>
<protein>
    <recommendedName>
        <fullName evidence="4">Translation initiation factor eIF2B subunit epsilon</fullName>
    </recommendedName>
    <alternativeName>
        <fullName evidence="5">eIF2B GDP-GTP exchange factor subunit epsilon</fullName>
    </alternativeName>
</protein>
<dbReference type="Pfam" id="PF25084">
    <property type="entry name" value="LbH_EIF2B"/>
    <property type="match status" value="1"/>
</dbReference>
<dbReference type="SUPFAM" id="SSF48371">
    <property type="entry name" value="ARM repeat"/>
    <property type="match status" value="1"/>
</dbReference>
<dbReference type="STRING" id="74873.A0A084WI91"/>
<reference evidence="9" key="2">
    <citation type="submission" date="2020-05" db="UniProtKB">
        <authorList>
            <consortium name="EnsemblMetazoa"/>
        </authorList>
    </citation>
    <scope>IDENTIFICATION</scope>
</reference>
<dbReference type="InterPro" id="IPR003307">
    <property type="entry name" value="W2_domain"/>
</dbReference>
<dbReference type="FunFam" id="3.90.550.10:FF:000066">
    <property type="entry name" value="Translation initiation factor eIF-2B subunit epsilon"/>
    <property type="match status" value="1"/>
</dbReference>
<dbReference type="InterPro" id="IPR016024">
    <property type="entry name" value="ARM-type_fold"/>
</dbReference>
<evidence type="ECO:0000256" key="6">
    <source>
        <dbReference type="ARBA" id="ARBA00046432"/>
    </source>
</evidence>
<dbReference type="VEuPathDB" id="VectorBase:ASIS013614"/>
<dbReference type="CDD" id="cd11558">
    <property type="entry name" value="W2_eIF2B_epsilon"/>
    <property type="match status" value="1"/>
</dbReference>
<feature type="domain" description="W2" evidence="7">
    <location>
        <begin position="496"/>
        <end position="660"/>
    </location>
</feature>
<dbReference type="InterPro" id="IPR035543">
    <property type="entry name" value="eIF-2B_epsilon_N"/>
</dbReference>
<dbReference type="OrthoDB" id="424572at2759"/>
<accession>A0A084WI91</accession>